<dbReference type="PANTHER" id="PTHR43479">
    <property type="entry name" value="ACREF/ENVCD OPERON REPRESSOR-RELATED"/>
    <property type="match status" value="1"/>
</dbReference>
<dbReference type="EMBL" id="AWVH01000039">
    <property type="protein sequence ID" value="ERJ91939.1"/>
    <property type="molecule type" value="Genomic_DNA"/>
</dbReference>
<organism evidence="4 5">
    <name type="scientific">Treponema lecithinolyticum ATCC 700332</name>
    <dbReference type="NCBI Taxonomy" id="1321815"/>
    <lineage>
        <taxon>Bacteria</taxon>
        <taxon>Pseudomonadati</taxon>
        <taxon>Spirochaetota</taxon>
        <taxon>Spirochaetia</taxon>
        <taxon>Spirochaetales</taxon>
        <taxon>Treponemataceae</taxon>
        <taxon>Treponema</taxon>
    </lineage>
</organism>
<dbReference type="PROSITE" id="PS50977">
    <property type="entry name" value="HTH_TETR_2"/>
    <property type="match status" value="1"/>
</dbReference>
<dbReference type="SUPFAM" id="SSF46689">
    <property type="entry name" value="Homeodomain-like"/>
    <property type="match status" value="1"/>
</dbReference>
<feature type="DNA-binding region" description="H-T-H motif" evidence="2">
    <location>
        <begin position="28"/>
        <end position="47"/>
    </location>
</feature>
<dbReference type="Pfam" id="PF00440">
    <property type="entry name" value="TetR_N"/>
    <property type="match status" value="1"/>
</dbReference>
<dbReference type="PRINTS" id="PR00455">
    <property type="entry name" value="HTHTETR"/>
</dbReference>
<dbReference type="PANTHER" id="PTHR43479:SF11">
    <property type="entry name" value="ACREF_ENVCD OPERON REPRESSOR-RELATED"/>
    <property type="match status" value="1"/>
</dbReference>
<comment type="caution">
    <text evidence="4">The sequence shown here is derived from an EMBL/GenBank/DDBJ whole genome shotgun (WGS) entry which is preliminary data.</text>
</comment>
<dbReference type="Gene3D" id="1.10.357.10">
    <property type="entry name" value="Tetracycline Repressor, domain 2"/>
    <property type="match status" value="1"/>
</dbReference>
<proteinExistence type="predicted"/>
<gene>
    <name evidence="4" type="ORF">HMPREF9193_01597</name>
</gene>
<evidence type="ECO:0000313" key="4">
    <source>
        <dbReference type="EMBL" id="ERJ91939.1"/>
    </source>
</evidence>
<name>A0ABN0NX35_TRELE</name>
<dbReference type="RefSeq" id="WP_021687798.1">
    <property type="nucleotide sequence ID" value="NZ_KI260569.1"/>
</dbReference>
<evidence type="ECO:0000256" key="2">
    <source>
        <dbReference type="PROSITE-ProRule" id="PRU00335"/>
    </source>
</evidence>
<dbReference type="Proteomes" id="UP000016649">
    <property type="component" value="Unassembled WGS sequence"/>
</dbReference>
<reference evidence="4 5" key="1">
    <citation type="submission" date="2013-08" db="EMBL/GenBank/DDBJ databases">
        <authorList>
            <person name="Weinstock G."/>
            <person name="Sodergren E."/>
            <person name="Wylie T."/>
            <person name="Fulton L."/>
            <person name="Fulton R."/>
            <person name="Fronick C."/>
            <person name="O'Laughlin M."/>
            <person name="Godfrey J."/>
            <person name="Miner T."/>
            <person name="Herter B."/>
            <person name="Appelbaum E."/>
            <person name="Cordes M."/>
            <person name="Lek S."/>
            <person name="Wollam A."/>
            <person name="Pepin K.H."/>
            <person name="Palsikar V.B."/>
            <person name="Mitreva M."/>
            <person name="Wilson R.K."/>
        </authorList>
    </citation>
    <scope>NUCLEOTIDE SEQUENCE [LARGE SCALE GENOMIC DNA]</scope>
    <source>
        <strain evidence="4 5">ATCC 700332</strain>
    </source>
</reference>
<evidence type="ECO:0000259" key="3">
    <source>
        <dbReference type="PROSITE" id="PS50977"/>
    </source>
</evidence>
<evidence type="ECO:0000313" key="5">
    <source>
        <dbReference type="Proteomes" id="UP000016649"/>
    </source>
</evidence>
<dbReference type="InterPro" id="IPR001647">
    <property type="entry name" value="HTH_TetR"/>
</dbReference>
<keyword evidence="1 2" id="KW-0238">DNA-binding</keyword>
<feature type="domain" description="HTH tetR-type" evidence="3">
    <location>
        <begin position="5"/>
        <end position="65"/>
    </location>
</feature>
<sequence length="205" mass="23615">MNELSQTQKKILEVGKREFLAKGFKDASLRGIVKEAGFTQGAFYGYYPDKEALFTALVCEAADGLAERFKSAQKAHFDLIKKGETRFSRKLSTEYLQTFIDYIYDNFDAFKLVICRSAGTKYEHYIHDLVELDVSATETYYRLLRKLGKIEGTVSRELHHMITSAYFTAVFETVVHDMSRKKAFEYIKELAVFFNCGWDGILKLT</sequence>
<evidence type="ECO:0000256" key="1">
    <source>
        <dbReference type="ARBA" id="ARBA00023125"/>
    </source>
</evidence>
<accession>A0ABN0NX35</accession>
<protein>
    <submittedName>
        <fullName evidence="4">Transcriptional regulator, TetR family</fullName>
    </submittedName>
</protein>
<dbReference type="InterPro" id="IPR050624">
    <property type="entry name" value="HTH-type_Tx_Regulator"/>
</dbReference>
<keyword evidence="5" id="KW-1185">Reference proteome</keyword>
<dbReference type="InterPro" id="IPR009057">
    <property type="entry name" value="Homeodomain-like_sf"/>
</dbReference>